<dbReference type="PANTHER" id="PTHR10900">
    <property type="entry name" value="PERIOSTIN-RELATED"/>
    <property type="match status" value="1"/>
</dbReference>
<reference evidence="3 4" key="1">
    <citation type="submission" date="2014-04" db="EMBL/GenBank/DDBJ databases">
        <title>Characterization and application of a salt tolerant electro-active bacterium.</title>
        <authorList>
            <person name="Yang L."/>
            <person name="Wei S."/>
            <person name="Tay Q.X.M."/>
        </authorList>
    </citation>
    <scope>NUCLEOTIDE SEQUENCE [LARGE SCALE GENOMIC DNA]</scope>
    <source>
        <strain evidence="3 4">LY1</strain>
    </source>
</reference>
<dbReference type="OrthoDB" id="1119934at2"/>
<evidence type="ECO:0000313" key="3">
    <source>
        <dbReference type="EMBL" id="KEO74362.1"/>
    </source>
</evidence>
<feature type="domain" description="FAS1" evidence="2">
    <location>
        <begin position="175"/>
        <end position="309"/>
    </location>
</feature>
<dbReference type="eggNOG" id="COG2335">
    <property type="taxonomic scope" value="Bacteria"/>
</dbReference>
<proteinExistence type="predicted"/>
<protein>
    <submittedName>
        <fullName evidence="3">Fasciclin</fullName>
    </submittedName>
</protein>
<name>A0A074LKJ1_9BACT</name>
<dbReference type="EMBL" id="JMIH01000015">
    <property type="protein sequence ID" value="KEO74362.1"/>
    <property type="molecule type" value="Genomic_DNA"/>
</dbReference>
<sequence length="311" mass="32467">MKTQTFKKLMLIPALAFGLVACNSNDNPEPMPENDIVDIVVASSQFNTLEAALIQADLVETLRGAGPFTVFAPNDDAFGSFLTSNNLTAEQLLANPALGDILTYHVVGSSVMASQVSPGAVATVNTANFYVSQDPAGDFWINGSARIIDTDISASNGVIHVLNNVIVPPSQSIAEIAVGMTEGEEPEFTQLVGALSRAGLVGAVSGDDGNFTVFAPTDAAFQALYTALGVNGYNDIDLETLTAVLTAHVVEIRAFSQDLRQGDALETLNPEATLDIDLAALTVGGAALNADMLNIHATNGVIHVLNEVIVP</sequence>
<gene>
    <name evidence="3" type="ORF">EL17_06395</name>
</gene>
<feature type="chain" id="PRO_5001696147" evidence="1">
    <location>
        <begin position="27"/>
        <end position="311"/>
    </location>
</feature>
<comment type="caution">
    <text evidence="3">The sequence shown here is derived from an EMBL/GenBank/DDBJ whole genome shotgun (WGS) entry which is preliminary data.</text>
</comment>
<dbReference type="PROSITE" id="PS51257">
    <property type="entry name" value="PROKAR_LIPOPROTEIN"/>
    <property type="match status" value="1"/>
</dbReference>
<dbReference type="PROSITE" id="PS50213">
    <property type="entry name" value="FAS1"/>
    <property type="match status" value="2"/>
</dbReference>
<dbReference type="Pfam" id="PF02469">
    <property type="entry name" value="Fasciclin"/>
    <property type="match status" value="2"/>
</dbReference>
<feature type="domain" description="FAS1" evidence="2">
    <location>
        <begin position="33"/>
        <end position="166"/>
    </location>
</feature>
<dbReference type="InterPro" id="IPR036378">
    <property type="entry name" value="FAS1_dom_sf"/>
</dbReference>
<organism evidence="3 4">
    <name type="scientific">Anditalea andensis</name>
    <dbReference type="NCBI Taxonomy" id="1048983"/>
    <lineage>
        <taxon>Bacteria</taxon>
        <taxon>Pseudomonadati</taxon>
        <taxon>Bacteroidota</taxon>
        <taxon>Cytophagia</taxon>
        <taxon>Cytophagales</taxon>
        <taxon>Cytophagaceae</taxon>
        <taxon>Anditalea</taxon>
    </lineage>
</organism>
<dbReference type="SMART" id="SM00554">
    <property type="entry name" value="FAS1"/>
    <property type="match status" value="2"/>
</dbReference>
<dbReference type="STRING" id="1048983.EL17_06395"/>
<dbReference type="Proteomes" id="UP000027821">
    <property type="component" value="Unassembled WGS sequence"/>
</dbReference>
<dbReference type="GO" id="GO:0005615">
    <property type="term" value="C:extracellular space"/>
    <property type="evidence" value="ECO:0007669"/>
    <property type="project" value="TreeGrafter"/>
</dbReference>
<dbReference type="AlphaFoldDB" id="A0A074LKJ1"/>
<dbReference type="InterPro" id="IPR050904">
    <property type="entry name" value="Adhesion/Biosynth-related"/>
</dbReference>
<dbReference type="Gene3D" id="2.30.180.10">
    <property type="entry name" value="FAS1 domain"/>
    <property type="match status" value="2"/>
</dbReference>
<accession>A0A074LKJ1</accession>
<evidence type="ECO:0000256" key="1">
    <source>
        <dbReference type="SAM" id="SignalP"/>
    </source>
</evidence>
<keyword evidence="1" id="KW-0732">Signal</keyword>
<evidence type="ECO:0000259" key="2">
    <source>
        <dbReference type="PROSITE" id="PS50213"/>
    </source>
</evidence>
<evidence type="ECO:0000313" key="4">
    <source>
        <dbReference type="Proteomes" id="UP000027821"/>
    </source>
</evidence>
<keyword evidence="4" id="KW-1185">Reference proteome</keyword>
<dbReference type="FunFam" id="2.30.180.10:FF:000032">
    <property type="entry name" value="Fasciclin domain-containing protein, putative"/>
    <property type="match status" value="2"/>
</dbReference>
<feature type="signal peptide" evidence="1">
    <location>
        <begin position="1"/>
        <end position="26"/>
    </location>
</feature>
<dbReference type="RefSeq" id="WP_051719869.1">
    <property type="nucleotide sequence ID" value="NZ_JMIH01000015.1"/>
</dbReference>
<dbReference type="PANTHER" id="PTHR10900:SF77">
    <property type="entry name" value="FI19380P1"/>
    <property type="match status" value="1"/>
</dbReference>
<dbReference type="SUPFAM" id="SSF82153">
    <property type="entry name" value="FAS1 domain"/>
    <property type="match status" value="2"/>
</dbReference>
<dbReference type="InterPro" id="IPR000782">
    <property type="entry name" value="FAS1_domain"/>
</dbReference>